<dbReference type="InterPro" id="IPR013783">
    <property type="entry name" value="Ig-like_fold"/>
</dbReference>
<dbReference type="Pfam" id="PF00643">
    <property type="entry name" value="zf-B_box"/>
    <property type="match status" value="2"/>
</dbReference>
<feature type="domain" description="B box-type" evidence="5">
    <location>
        <begin position="673"/>
        <end position="702"/>
    </location>
</feature>
<proteinExistence type="predicted"/>
<comment type="caution">
    <text evidence="7">The sequence shown here is derived from an EMBL/GenBank/DDBJ whole genome shotgun (WGS) entry which is preliminary data.</text>
</comment>
<feature type="compositionally biased region" description="Low complexity" evidence="4">
    <location>
        <begin position="914"/>
        <end position="931"/>
    </location>
</feature>
<evidence type="ECO:0000313" key="8">
    <source>
        <dbReference type="Proteomes" id="UP001141327"/>
    </source>
</evidence>
<feature type="compositionally biased region" description="Basic and acidic residues" evidence="4">
    <location>
        <begin position="1250"/>
        <end position="1260"/>
    </location>
</feature>
<dbReference type="InterPro" id="IPR036116">
    <property type="entry name" value="FN3_sf"/>
</dbReference>
<keyword evidence="1" id="KW-0479">Metal-binding</keyword>
<feature type="region of interest" description="Disordered" evidence="4">
    <location>
        <begin position="897"/>
        <end position="990"/>
    </location>
</feature>
<dbReference type="InterPro" id="IPR050143">
    <property type="entry name" value="TRIM/RBCC"/>
</dbReference>
<dbReference type="SMART" id="SM00060">
    <property type="entry name" value="FN3"/>
    <property type="match status" value="1"/>
</dbReference>
<feature type="compositionally biased region" description="Low complexity" evidence="4">
    <location>
        <begin position="253"/>
        <end position="299"/>
    </location>
</feature>
<dbReference type="CDD" id="cd19756">
    <property type="entry name" value="Bbox2"/>
    <property type="match status" value="2"/>
</dbReference>
<evidence type="ECO:0000313" key="7">
    <source>
        <dbReference type="EMBL" id="KAJ4460624.1"/>
    </source>
</evidence>
<feature type="compositionally biased region" description="Low complexity" evidence="4">
    <location>
        <begin position="87"/>
        <end position="107"/>
    </location>
</feature>
<evidence type="ECO:0000256" key="3">
    <source>
        <dbReference type="SAM" id="Coils"/>
    </source>
</evidence>
<sequence>MSERERRAKVGTKIIDMAPELTCVICKSIPRGSVTFPCNHSLCRWPCYHSLIEQTKESIAQHPELCKEKSIRVHTVSNKAPGGDPGAGDCPPTPSTVASSAFPSSASMGSLADPAAHEGDQQLGPEGDPVAVSGLLLPATPTDTVGLAPSQPPTPTGSRAHLPPLSLIHQASFGVARSTPSPVPLGPPTPRSAAPASSPSTPRGGPGTPRGAAGQPLATPTPSPQAPSPAAPHAAAPSFHAAALAAAAATALASSPLQASPQQPQPQPQAQSQPGTPRGSPAAARGPLLPAPSGLGAPVPLVPVPPQPMRMPHSPAPAPGPALAAAPPTTPSPAPAPAPASAPAVAVAVGVVEAGAMCPAHPSKRLKRYCLTCERLLCSHCAVNSHAAHRVRTVEVAAAMVRGALAEAMGQLESLHRQALASRALWERAHGHLEMSRFAQLAAERADRLRSQMLDRTRAQEEQLGRLRERIDGALAQAAQREALATAIAQCGPRDLLQQRHAFARRAADLATAVRRLVPRGARLQGALAVAWRAAADVGGGEDLAEYLARRWVLHPAHEAPLAGPPAPGDDREEAAEGSEGSLASEEGSEAEEAASIVMVMPGDGSAPAPPQGPEGEGRAHRAEGRSPNKKDKGPALLAALPGSTCDHGRQLPTGAAPAAGAGAGAGAGGDALDAYCPQCGRLCCARCALFGPHRGHPVVPIEEALVAAAVRQPLWAPIPLIALARGLAAGQPVASSAMALAWVGSGELGGLMDRLREANGALEGRRDQVGPAAAALQREAAQARRALGRRFEAALEPLRQAHASALGALEGQVAGRLEGLARRVAALGPALDGLAEALATGAQLGRLLQAARAGPAPGSPEADPGLDGAPQLRFMQAWALARPALLAALAGAAPQDILPPEAPDSHPAPPQAAPTAATPVTLPAPAAGPTEGPVGGLTAAPQSGSGVDGGHDGQTAGVDGGHDAQTAGAPAIAPTGLPTPAPNAERLDLPPWETDATRLGRELEAARAALAEERRQRAQEAAAQGAERAGLQERLEQAHREAAGQRAALEETRARLEALDQANQAAARLAAQQQTATRALEDRMAQTRTQLDATCLELLLMTVTLEAPTFTDIGQTGALVHWTCPLPAGVQQLPSGPDQDPAAPGCPSVGAIGYRVYMSKGRAAAYVVVGRVAPQSGTGSADLCLAVEGLEPGREYRFRVAAVTPTGRRGPFSAVGTMKALPDPTRPQPSPVSPPTRSLRSSPPGPSPTRRDNSPSDRE</sequence>
<dbReference type="SMART" id="SM00336">
    <property type="entry name" value="BBOX"/>
    <property type="match status" value="2"/>
</dbReference>
<dbReference type="PANTHER" id="PTHR24103">
    <property type="entry name" value="E3 UBIQUITIN-PROTEIN LIGASE TRIM"/>
    <property type="match status" value="1"/>
</dbReference>
<evidence type="ECO:0000256" key="2">
    <source>
        <dbReference type="PROSITE-ProRule" id="PRU00024"/>
    </source>
</evidence>
<keyword evidence="8" id="KW-1185">Reference proteome</keyword>
<evidence type="ECO:0000256" key="4">
    <source>
        <dbReference type="SAM" id="MobiDB-lite"/>
    </source>
</evidence>
<dbReference type="InterPro" id="IPR003961">
    <property type="entry name" value="FN3_dom"/>
</dbReference>
<organism evidence="7 8">
    <name type="scientific">Paratrimastix pyriformis</name>
    <dbReference type="NCBI Taxonomy" id="342808"/>
    <lineage>
        <taxon>Eukaryota</taxon>
        <taxon>Metamonada</taxon>
        <taxon>Preaxostyla</taxon>
        <taxon>Paratrimastigidae</taxon>
        <taxon>Paratrimastix</taxon>
    </lineage>
</organism>
<keyword evidence="3" id="KW-0175">Coiled coil</keyword>
<dbReference type="Proteomes" id="UP001141327">
    <property type="component" value="Unassembled WGS sequence"/>
</dbReference>
<evidence type="ECO:0000256" key="1">
    <source>
        <dbReference type="ARBA" id="ARBA00022723"/>
    </source>
</evidence>
<evidence type="ECO:0000259" key="5">
    <source>
        <dbReference type="PROSITE" id="PS50119"/>
    </source>
</evidence>
<keyword evidence="2" id="KW-0863">Zinc-finger</keyword>
<accession>A0ABQ8UTD4</accession>
<dbReference type="PROSITE" id="PS50853">
    <property type="entry name" value="FN3"/>
    <property type="match status" value="1"/>
</dbReference>
<feature type="region of interest" description="Disordered" evidence="4">
    <location>
        <begin position="76"/>
        <end position="162"/>
    </location>
</feature>
<feature type="domain" description="Fibronectin type-III" evidence="6">
    <location>
        <begin position="1105"/>
        <end position="1224"/>
    </location>
</feature>
<keyword evidence="2" id="KW-0862">Zinc</keyword>
<feature type="region of interest" description="Disordered" evidence="4">
    <location>
        <begin position="1208"/>
        <end position="1260"/>
    </location>
</feature>
<feature type="compositionally biased region" description="Pro residues" evidence="4">
    <location>
        <begin position="219"/>
        <end position="230"/>
    </location>
</feature>
<feature type="compositionally biased region" description="Pro residues" evidence="4">
    <location>
        <begin position="1225"/>
        <end position="1235"/>
    </location>
</feature>
<gene>
    <name evidence="7" type="ORF">PAPYR_3268</name>
</gene>
<dbReference type="SUPFAM" id="SSF57850">
    <property type="entry name" value="RING/U-box"/>
    <property type="match status" value="1"/>
</dbReference>
<protein>
    <submittedName>
        <fullName evidence="7">Uncharacterized protein</fullName>
    </submittedName>
</protein>
<feature type="coiled-coil region" evidence="3">
    <location>
        <begin position="997"/>
        <end position="1080"/>
    </location>
</feature>
<feature type="region of interest" description="Disordered" evidence="4">
    <location>
        <begin position="175"/>
        <end position="237"/>
    </location>
</feature>
<feature type="compositionally biased region" description="Pro residues" evidence="4">
    <location>
        <begin position="901"/>
        <end position="913"/>
    </location>
</feature>
<dbReference type="SUPFAM" id="SSF49265">
    <property type="entry name" value="Fibronectin type III"/>
    <property type="match status" value="1"/>
</dbReference>
<dbReference type="InterPro" id="IPR000315">
    <property type="entry name" value="Znf_B-box"/>
</dbReference>
<feature type="domain" description="B box-type" evidence="5">
    <location>
        <begin position="353"/>
        <end position="394"/>
    </location>
</feature>
<feature type="region of interest" description="Disordered" evidence="4">
    <location>
        <begin position="253"/>
        <end position="339"/>
    </location>
</feature>
<dbReference type="Gene3D" id="3.30.40.10">
    <property type="entry name" value="Zinc/RING finger domain, C3HC4 (zinc finger)"/>
    <property type="match status" value="1"/>
</dbReference>
<evidence type="ECO:0000259" key="6">
    <source>
        <dbReference type="PROSITE" id="PS50853"/>
    </source>
</evidence>
<feature type="compositionally biased region" description="Pro residues" evidence="4">
    <location>
        <begin position="328"/>
        <end position="339"/>
    </location>
</feature>
<feature type="region of interest" description="Disordered" evidence="4">
    <location>
        <begin position="559"/>
        <end position="652"/>
    </location>
</feature>
<dbReference type="SUPFAM" id="SSF57845">
    <property type="entry name" value="B-box zinc-binding domain"/>
    <property type="match status" value="2"/>
</dbReference>
<feature type="compositionally biased region" description="Pro residues" evidence="4">
    <location>
        <begin position="300"/>
        <end position="320"/>
    </location>
</feature>
<feature type="compositionally biased region" description="Low complexity" evidence="4">
    <location>
        <begin position="191"/>
        <end position="218"/>
    </location>
</feature>
<feature type="compositionally biased region" description="Basic and acidic residues" evidence="4">
    <location>
        <begin position="616"/>
        <end position="634"/>
    </location>
</feature>
<dbReference type="PROSITE" id="PS50119">
    <property type="entry name" value="ZF_BBOX"/>
    <property type="match status" value="2"/>
</dbReference>
<reference evidence="7" key="1">
    <citation type="journal article" date="2022" name="bioRxiv">
        <title>Genomics of Preaxostyla Flagellates Illuminates Evolutionary Transitions and the Path Towards Mitochondrial Loss.</title>
        <authorList>
            <person name="Novak L.V.F."/>
            <person name="Treitli S.C."/>
            <person name="Pyrih J."/>
            <person name="Halakuc P."/>
            <person name="Pipaliya S.V."/>
            <person name="Vacek V."/>
            <person name="Brzon O."/>
            <person name="Soukal P."/>
            <person name="Eme L."/>
            <person name="Dacks J.B."/>
            <person name="Karnkowska A."/>
            <person name="Elias M."/>
            <person name="Hampl V."/>
        </authorList>
    </citation>
    <scope>NUCLEOTIDE SEQUENCE</scope>
    <source>
        <strain evidence="7">RCP-MX</strain>
    </source>
</reference>
<dbReference type="Gene3D" id="3.30.160.60">
    <property type="entry name" value="Classic Zinc Finger"/>
    <property type="match status" value="2"/>
</dbReference>
<dbReference type="CDD" id="cd00063">
    <property type="entry name" value="FN3"/>
    <property type="match status" value="1"/>
</dbReference>
<name>A0ABQ8UTD4_9EUKA</name>
<dbReference type="EMBL" id="JAPMOS010000012">
    <property type="protein sequence ID" value="KAJ4460624.1"/>
    <property type="molecule type" value="Genomic_DNA"/>
</dbReference>
<dbReference type="Gene3D" id="2.60.40.10">
    <property type="entry name" value="Immunoglobulins"/>
    <property type="match status" value="1"/>
</dbReference>
<feature type="compositionally biased region" description="Pro residues" evidence="4">
    <location>
        <begin position="181"/>
        <end position="190"/>
    </location>
</feature>
<dbReference type="InterPro" id="IPR013083">
    <property type="entry name" value="Znf_RING/FYVE/PHD"/>
</dbReference>